<reference evidence="2 4" key="1">
    <citation type="submission" date="2024-02" db="EMBL/GenBank/DDBJ databases">
        <authorList>
            <person name="Chen Y."/>
            <person name="Shah S."/>
            <person name="Dougan E. K."/>
            <person name="Thang M."/>
            <person name="Chan C."/>
        </authorList>
    </citation>
    <scope>NUCLEOTIDE SEQUENCE [LARGE SCALE GENOMIC DNA]</scope>
</reference>
<dbReference type="PANTHER" id="PTHR12962:SF1">
    <property type="entry name" value="COLD SHOCK DOMAIN-CONTAINING PROTEIN CG9705"/>
    <property type="match status" value="1"/>
</dbReference>
<dbReference type="InterPro" id="IPR012340">
    <property type="entry name" value="NA-bd_OB-fold"/>
</dbReference>
<keyword evidence="4" id="KW-1185">Reference proteome</keyword>
<evidence type="ECO:0000313" key="2">
    <source>
        <dbReference type="EMBL" id="CAK9110971.1"/>
    </source>
</evidence>
<feature type="compositionally biased region" description="Basic and acidic residues" evidence="1">
    <location>
        <begin position="279"/>
        <end position="290"/>
    </location>
</feature>
<dbReference type="InterPro" id="IPR052069">
    <property type="entry name" value="Ca-reg_mRNA-binding_domain"/>
</dbReference>
<organism evidence="2 4">
    <name type="scientific">Durusdinium trenchii</name>
    <dbReference type="NCBI Taxonomy" id="1381693"/>
    <lineage>
        <taxon>Eukaryota</taxon>
        <taxon>Sar</taxon>
        <taxon>Alveolata</taxon>
        <taxon>Dinophyceae</taxon>
        <taxon>Suessiales</taxon>
        <taxon>Symbiodiniaceae</taxon>
        <taxon>Durusdinium</taxon>
    </lineage>
</organism>
<dbReference type="Proteomes" id="UP001642484">
    <property type="component" value="Unassembled WGS sequence"/>
</dbReference>
<proteinExistence type="predicted"/>
<comment type="caution">
    <text evidence="2">The sequence shown here is derived from an EMBL/GenBank/DDBJ whole genome shotgun (WGS) entry which is preliminary data.</text>
</comment>
<gene>
    <name evidence="2" type="ORF">CCMP2556_LOCUS51545</name>
    <name evidence="3" type="ORF">CCMP2556_LOCUS51569</name>
</gene>
<dbReference type="Gene3D" id="2.40.50.140">
    <property type="entry name" value="Nucleic acid-binding proteins"/>
    <property type="match status" value="2"/>
</dbReference>
<name>A0ABP0SF96_9DINO</name>
<sequence length="326" mass="35359">MWNPNTCQGGGFGFISGDDGEEMFVLPYSCAIFPTGGEALPPLGMHVAYEVVMDHKTGRPRADNVRPSPTSGIFTGTIEKSGVQYGFIQQDMQDGSDVRMFVLPLSCGGTIPPVATRVMYEIVQDHKTGRPRAENVLTAETQSQFKWPVPEHLKQKSGSIIQAGRTYGFIQPDDGSEKMFVLPGSCRECGDFAVPPLGTRVVYQVTIDQKTGKPRADNVQLEVLEERTGSIRDSGEKFGFILQDDGEAMFVLPLSCVAFDKVIPPAGTRVSFNVISDPKTGRQRADDVRPEGQPASEKVPMPMDGGKGTRPGPGRPGMMLGRSAPY</sequence>
<feature type="region of interest" description="Disordered" evidence="1">
    <location>
        <begin position="274"/>
        <end position="326"/>
    </location>
</feature>
<dbReference type="PANTHER" id="PTHR12962">
    <property type="entry name" value="CALCIUM-REGULATED HEAT STABLE PROTEIN CRHSP-24-RELATED"/>
    <property type="match status" value="1"/>
</dbReference>
<evidence type="ECO:0000313" key="4">
    <source>
        <dbReference type="Proteomes" id="UP001642484"/>
    </source>
</evidence>
<feature type="compositionally biased region" description="Low complexity" evidence="1">
    <location>
        <begin position="312"/>
        <end position="326"/>
    </location>
</feature>
<evidence type="ECO:0000256" key="1">
    <source>
        <dbReference type="SAM" id="MobiDB-lite"/>
    </source>
</evidence>
<accession>A0ABP0SF96</accession>
<evidence type="ECO:0000313" key="3">
    <source>
        <dbReference type="EMBL" id="CAK9111027.1"/>
    </source>
</evidence>
<protein>
    <submittedName>
        <fullName evidence="2">Uncharacterized protein</fullName>
    </submittedName>
</protein>
<dbReference type="EMBL" id="CAXAMN010027484">
    <property type="protein sequence ID" value="CAK9111027.1"/>
    <property type="molecule type" value="Genomic_DNA"/>
</dbReference>
<dbReference type="EMBL" id="CAXAMN010027473">
    <property type="protein sequence ID" value="CAK9110971.1"/>
    <property type="molecule type" value="Genomic_DNA"/>
</dbReference>
<dbReference type="SUPFAM" id="SSF50249">
    <property type="entry name" value="Nucleic acid-binding proteins"/>
    <property type="match status" value="2"/>
</dbReference>